<keyword evidence="3" id="KW-1185">Reference proteome</keyword>
<gene>
    <name evidence="2" type="ORF">GCM10022280_08080</name>
</gene>
<protein>
    <submittedName>
        <fullName evidence="2">Pilus assembly protein TadG-related protein</fullName>
    </submittedName>
</protein>
<evidence type="ECO:0000313" key="2">
    <source>
        <dbReference type="EMBL" id="GAA4012547.1"/>
    </source>
</evidence>
<evidence type="ECO:0000259" key="1">
    <source>
        <dbReference type="Pfam" id="PF13400"/>
    </source>
</evidence>
<reference evidence="3" key="1">
    <citation type="journal article" date="2019" name="Int. J. Syst. Evol. Microbiol.">
        <title>The Global Catalogue of Microorganisms (GCM) 10K type strain sequencing project: providing services to taxonomists for standard genome sequencing and annotation.</title>
        <authorList>
            <consortium name="The Broad Institute Genomics Platform"/>
            <consortium name="The Broad Institute Genome Sequencing Center for Infectious Disease"/>
            <person name="Wu L."/>
            <person name="Ma J."/>
        </authorList>
    </citation>
    <scope>NUCLEOTIDE SEQUENCE [LARGE SCALE GENOMIC DNA]</scope>
    <source>
        <strain evidence="3">JCM 17563</strain>
    </source>
</reference>
<dbReference type="RefSeq" id="WP_344706101.1">
    <property type="nucleotide sequence ID" value="NZ_BAABBQ010000001.1"/>
</dbReference>
<organism evidence="2 3">
    <name type="scientific">Sphingomonas swuensis</name>
    <dbReference type="NCBI Taxonomy" id="977800"/>
    <lineage>
        <taxon>Bacteria</taxon>
        <taxon>Pseudomonadati</taxon>
        <taxon>Pseudomonadota</taxon>
        <taxon>Alphaproteobacteria</taxon>
        <taxon>Sphingomonadales</taxon>
        <taxon>Sphingomonadaceae</taxon>
        <taxon>Sphingomonas</taxon>
    </lineage>
</organism>
<sequence length="448" mass="46709">MLRLLKKLRRDERGNILIITAAAMPLLLAGAGLATDTIQWALWKRQLQRAADSAAIAGVYERNATAMGADTGVVAAVNRDLALNQHAGILLGSPEVDTSIEDTPAPDRRTNQVEVTLKLQKALPFSSFFMSAAPVITVRARAASVPGAGEYCVIALDSRDVVGADIGGSTTVDLGNCCLIANSTHSNQAFKNTGDGSTVTAGCIAAVGGVEYSKSANWKVKNYYPYSEPAADPYANLPTPTSANCDGSPITISSKQADYPIDRAASGEDTGKIICINGGFDVKGALTLGAGTYVINTSSDKDDLTMNTTGASITCDGCTIIMTNFTNRAQTGNFRFTGGTLNVKAPTGDGEPYKGVALYQDRMATDDGKRGTNHVNGNNTSGIQGVMYMPNRSLLYNGGGGVAQQKCMQIVARRVDFTGNSGFKMGSTCGGAGITGQTGGGWLVRLVA</sequence>
<evidence type="ECO:0000313" key="3">
    <source>
        <dbReference type="Proteomes" id="UP001500235"/>
    </source>
</evidence>
<comment type="caution">
    <text evidence="2">The sequence shown here is derived from an EMBL/GenBank/DDBJ whole genome shotgun (WGS) entry which is preliminary data.</text>
</comment>
<proteinExistence type="predicted"/>
<accession>A0ABP7SJX7</accession>
<name>A0ABP7SJX7_9SPHN</name>
<dbReference type="Pfam" id="PF13400">
    <property type="entry name" value="Tad"/>
    <property type="match status" value="1"/>
</dbReference>
<dbReference type="EMBL" id="BAABBQ010000001">
    <property type="protein sequence ID" value="GAA4012547.1"/>
    <property type="molecule type" value="Genomic_DNA"/>
</dbReference>
<feature type="domain" description="Putative Flp pilus-assembly TadG-like N-terminal" evidence="1">
    <location>
        <begin position="14"/>
        <end position="59"/>
    </location>
</feature>
<dbReference type="InterPro" id="IPR028087">
    <property type="entry name" value="Tad_N"/>
</dbReference>
<dbReference type="Proteomes" id="UP001500235">
    <property type="component" value="Unassembled WGS sequence"/>
</dbReference>